<dbReference type="AlphaFoldDB" id="A0A0A9C3F9"/>
<reference evidence="1" key="1">
    <citation type="submission" date="2014-09" db="EMBL/GenBank/DDBJ databases">
        <authorList>
            <person name="Magalhaes I.L.F."/>
            <person name="Oliveira U."/>
            <person name="Santos F.R."/>
            <person name="Vidigal T.H.D.A."/>
            <person name="Brescovit A.D."/>
            <person name="Santos A.J."/>
        </authorList>
    </citation>
    <scope>NUCLEOTIDE SEQUENCE</scope>
    <source>
        <tissue evidence="1">Shoot tissue taken approximately 20 cm above the soil surface</tissue>
    </source>
</reference>
<sequence length="51" mass="5943">MSLLHGINYVVNHNIRILLQDIKHKKNIVSTALPHIDRHMAKQTRIDVEMS</sequence>
<evidence type="ECO:0000313" key="1">
    <source>
        <dbReference type="EMBL" id="JAD67930.1"/>
    </source>
</evidence>
<protein>
    <submittedName>
        <fullName evidence="1">Uncharacterized protein</fullName>
    </submittedName>
</protein>
<accession>A0A0A9C3F9</accession>
<dbReference type="EMBL" id="GBRH01229965">
    <property type="protein sequence ID" value="JAD67930.1"/>
    <property type="molecule type" value="Transcribed_RNA"/>
</dbReference>
<proteinExistence type="predicted"/>
<name>A0A0A9C3F9_ARUDO</name>
<organism evidence="1">
    <name type="scientific">Arundo donax</name>
    <name type="common">Giant reed</name>
    <name type="synonym">Donax arundinaceus</name>
    <dbReference type="NCBI Taxonomy" id="35708"/>
    <lineage>
        <taxon>Eukaryota</taxon>
        <taxon>Viridiplantae</taxon>
        <taxon>Streptophyta</taxon>
        <taxon>Embryophyta</taxon>
        <taxon>Tracheophyta</taxon>
        <taxon>Spermatophyta</taxon>
        <taxon>Magnoliopsida</taxon>
        <taxon>Liliopsida</taxon>
        <taxon>Poales</taxon>
        <taxon>Poaceae</taxon>
        <taxon>PACMAD clade</taxon>
        <taxon>Arundinoideae</taxon>
        <taxon>Arundineae</taxon>
        <taxon>Arundo</taxon>
    </lineage>
</organism>
<reference evidence="1" key="2">
    <citation type="journal article" date="2015" name="Data Brief">
        <title>Shoot transcriptome of the giant reed, Arundo donax.</title>
        <authorList>
            <person name="Barrero R.A."/>
            <person name="Guerrero F.D."/>
            <person name="Moolhuijzen P."/>
            <person name="Goolsby J.A."/>
            <person name="Tidwell J."/>
            <person name="Bellgard S.E."/>
            <person name="Bellgard M.I."/>
        </authorList>
    </citation>
    <scope>NUCLEOTIDE SEQUENCE</scope>
    <source>
        <tissue evidence="1">Shoot tissue taken approximately 20 cm above the soil surface</tissue>
    </source>
</reference>